<dbReference type="AlphaFoldDB" id="A0A285VQC7"/>
<dbReference type="Pfam" id="PF04069">
    <property type="entry name" value="OpuAC"/>
    <property type="match status" value="2"/>
</dbReference>
<name>A0A285VQC7_9GAMM</name>
<dbReference type="EMBL" id="OBQJ01000006">
    <property type="protein sequence ID" value="SOC56270.1"/>
    <property type="molecule type" value="Genomic_DNA"/>
</dbReference>
<evidence type="ECO:0000313" key="3">
    <source>
        <dbReference type="EMBL" id="SOC56270.1"/>
    </source>
</evidence>
<proteinExistence type="predicted"/>
<organism evidence="3 4">
    <name type="scientific">Chromohalobacter canadensis</name>
    <dbReference type="NCBI Taxonomy" id="141389"/>
    <lineage>
        <taxon>Bacteria</taxon>
        <taxon>Pseudomonadati</taxon>
        <taxon>Pseudomonadota</taxon>
        <taxon>Gammaproteobacteria</taxon>
        <taxon>Oceanospirillales</taxon>
        <taxon>Halomonadaceae</taxon>
        <taxon>Chromohalobacter</taxon>
    </lineage>
</organism>
<feature type="signal peptide" evidence="1">
    <location>
        <begin position="1"/>
        <end position="22"/>
    </location>
</feature>
<accession>A0A285VQC7</accession>
<dbReference type="Proteomes" id="UP000219023">
    <property type="component" value="Unassembled WGS sequence"/>
</dbReference>
<feature type="domain" description="ABC-type glycine betaine transport system substrate-binding" evidence="2">
    <location>
        <begin position="206"/>
        <end position="326"/>
    </location>
</feature>
<dbReference type="SUPFAM" id="SSF53850">
    <property type="entry name" value="Periplasmic binding protein-like II"/>
    <property type="match status" value="2"/>
</dbReference>
<keyword evidence="1" id="KW-0732">Signal</keyword>
<sequence length="327" mass="35307">MIELNNKLLTGRSALMFTTALAALFLAAPSLSANEAEQEASASKHGPETIANQFVFGSGKECPHEPYCLPALEEEYGLHFADFVVTDPGGPRTREALVNGDIQIGVLFTTNGYLATDRFVLLEDDRNAQPAENVIPVAHQSIGDAYPELGEVLNPLSAALTTPELTEMNRRFALDGVDAETIAREWLEEHGAPASSENAPEKEGPTIVVGSGNFAESIILAEMYRQALDQAGYPTRHRQEIGNRATYLPLLESGEIDLFPEYTGSLGGWLNTLADTTGQPLSTLLPEHDLVGFEPAPAEDKNGFVVTAETAQRYDLEKISDLAKPAP</sequence>
<evidence type="ECO:0000313" key="4">
    <source>
        <dbReference type="Proteomes" id="UP000219023"/>
    </source>
</evidence>
<dbReference type="GO" id="GO:0022857">
    <property type="term" value="F:transmembrane transporter activity"/>
    <property type="evidence" value="ECO:0007669"/>
    <property type="project" value="InterPro"/>
</dbReference>
<feature type="domain" description="ABC-type glycine betaine transport system substrate-binding" evidence="2">
    <location>
        <begin position="53"/>
        <end position="189"/>
    </location>
</feature>
<dbReference type="InterPro" id="IPR007210">
    <property type="entry name" value="ABC_Gly_betaine_transp_sub-bd"/>
</dbReference>
<dbReference type="Gene3D" id="3.40.190.10">
    <property type="entry name" value="Periplasmic binding protein-like II"/>
    <property type="match status" value="2"/>
</dbReference>
<gene>
    <name evidence="3" type="ORF">SAMN05421509_106252</name>
</gene>
<reference evidence="3 4" key="1">
    <citation type="submission" date="2017-08" db="EMBL/GenBank/DDBJ databases">
        <authorList>
            <person name="de Groot N.N."/>
        </authorList>
    </citation>
    <scope>NUCLEOTIDE SEQUENCE [LARGE SCALE GENOMIC DNA]</scope>
    <source>
        <strain evidence="3 4">USBA 855</strain>
    </source>
</reference>
<dbReference type="GO" id="GO:0043190">
    <property type="term" value="C:ATP-binding cassette (ABC) transporter complex"/>
    <property type="evidence" value="ECO:0007669"/>
    <property type="project" value="InterPro"/>
</dbReference>
<evidence type="ECO:0000256" key="1">
    <source>
        <dbReference type="SAM" id="SignalP"/>
    </source>
</evidence>
<feature type="chain" id="PRO_5012741422" evidence="1">
    <location>
        <begin position="23"/>
        <end position="327"/>
    </location>
</feature>
<evidence type="ECO:0000259" key="2">
    <source>
        <dbReference type="Pfam" id="PF04069"/>
    </source>
</evidence>
<protein>
    <submittedName>
        <fullName evidence="3">Osmoprotectant transport system substrate-binding protein</fullName>
    </submittedName>
</protein>